<gene>
    <name evidence="1" type="ORF">Prudu_016661</name>
</gene>
<reference evidence="1" key="1">
    <citation type="journal article" date="2019" name="Science">
        <title>Mutation of a bHLH transcription factor allowed almond domestication.</title>
        <authorList>
            <person name="Sanchez-Perez R."/>
            <person name="Pavan S."/>
            <person name="Mazzeo R."/>
            <person name="Moldovan C."/>
            <person name="Aiese Cigliano R."/>
            <person name="Del Cueto J."/>
            <person name="Ricciardi F."/>
            <person name="Lotti C."/>
            <person name="Ricciardi L."/>
            <person name="Dicenta F."/>
            <person name="Lopez-Marques R.L."/>
            <person name="Lindberg Moller B."/>
        </authorList>
    </citation>
    <scope>NUCLEOTIDE SEQUENCE</scope>
</reference>
<evidence type="ECO:0000313" key="1">
    <source>
        <dbReference type="EMBL" id="BBH05308.1"/>
    </source>
</evidence>
<protein>
    <submittedName>
        <fullName evidence="1">Uncharacterized protein</fullName>
    </submittedName>
</protein>
<accession>A0A4Y1RMZ9</accession>
<dbReference type="EMBL" id="AP019302">
    <property type="protein sequence ID" value="BBH05308.1"/>
    <property type="molecule type" value="Genomic_DNA"/>
</dbReference>
<dbReference type="AlphaFoldDB" id="A0A4Y1RMZ9"/>
<proteinExistence type="predicted"/>
<sequence length="97" mass="11181">MQGHRSTWDPPPAIRSFRAVKWKILGLVKNTGETLPNFRQKSKGEFKARRSLVPDIRQVSDTYRAWAGFQRGNWVGSCHNSFEILSRCSDVLPYTEN</sequence>
<organism evidence="1">
    <name type="scientific">Prunus dulcis</name>
    <name type="common">Almond</name>
    <name type="synonym">Amygdalus dulcis</name>
    <dbReference type="NCBI Taxonomy" id="3755"/>
    <lineage>
        <taxon>Eukaryota</taxon>
        <taxon>Viridiplantae</taxon>
        <taxon>Streptophyta</taxon>
        <taxon>Embryophyta</taxon>
        <taxon>Tracheophyta</taxon>
        <taxon>Spermatophyta</taxon>
        <taxon>Magnoliopsida</taxon>
        <taxon>eudicotyledons</taxon>
        <taxon>Gunneridae</taxon>
        <taxon>Pentapetalae</taxon>
        <taxon>rosids</taxon>
        <taxon>fabids</taxon>
        <taxon>Rosales</taxon>
        <taxon>Rosaceae</taxon>
        <taxon>Amygdaloideae</taxon>
        <taxon>Amygdaleae</taxon>
        <taxon>Prunus</taxon>
    </lineage>
</organism>
<name>A0A4Y1RMZ9_PRUDU</name>